<reference evidence="1 2" key="1">
    <citation type="submission" date="2024-01" db="EMBL/GenBank/DDBJ databases">
        <title>The genomes of 5 underutilized Papilionoideae crops provide insights into root nodulation and disease resistanc.</title>
        <authorList>
            <person name="Yuan L."/>
        </authorList>
    </citation>
    <scope>NUCLEOTIDE SEQUENCE [LARGE SCALE GENOMIC DNA]</scope>
    <source>
        <strain evidence="1">ZHUSHIDOU_FW_LH</strain>
        <tissue evidence="1">Leaf</tissue>
    </source>
</reference>
<name>A0AAN9IY01_CROPI</name>
<comment type="caution">
    <text evidence="1">The sequence shown here is derived from an EMBL/GenBank/DDBJ whole genome shotgun (WGS) entry which is preliminary data.</text>
</comment>
<dbReference type="EMBL" id="JAYWIO010000001">
    <property type="protein sequence ID" value="KAK7287514.1"/>
    <property type="molecule type" value="Genomic_DNA"/>
</dbReference>
<dbReference type="AlphaFoldDB" id="A0AAN9IY01"/>
<proteinExistence type="predicted"/>
<evidence type="ECO:0000313" key="2">
    <source>
        <dbReference type="Proteomes" id="UP001372338"/>
    </source>
</evidence>
<dbReference type="SUPFAM" id="SSF51445">
    <property type="entry name" value="(Trans)glycosidases"/>
    <property type="match status" value="1"/>
</dbReference>
<organism evidence="1 2">
    <name type="scientific">Crotalaria pallida</name>
    <name type="common">Smooth rattlebox</name>
    <name type="synonym">Crotalaria striata</name>
    <dbReference type="NCBI Taxonomy" id="3830"/>
    <lineage>
        <taxon>Eukaryota</taxon>
        <taxon>Viridiplantae</taxon>
        <taxon>Streptophyta</taxon>
        <taxon>Embryophyta</taxon>
        <taxon>Tracheophyta</taxon>
        <taxon>Spermatophyta</taxon>
        <taxon>Magnoliopsida</taxon>
        <taxon>eudicotyledons</taxon>
        <taxon>Gunneridae</taxon>
        <taxon>Pentapetalae</taxon>
        <taxon>rosids</taxon>
        <taxon>fabids</taxon>
        <taxon>Fabales</taxon>
        <taxon>Fabaceae</taxon>
        <taxon>Papilionoideae</taxon>
        <taxon>50 kb inversion clade</taxon>
        <taxon>genistoids sensu lato</taxon>
        <taxon>core genistoids</taxon>
        <taxon>Crotalarieae</taxon>
        <taxon>Crotalaria</taxon>
    </lineage>
</organism>
<protein>
    <submittedName>
        <fullName evidence="1">Uncharacterized protein</fullName>
    </submittedName>
</protein>
<evidence type="ECO:0000313" key="1">
    <source>
        <dbReference type="EMBL" id="KAK7287514.1"/>
    </source>
</evidence>
<keyword evidence="2" id="KW-1185">Reference proteome</keyword>
<gene>
    <name evidence="1" type="ORF">RIF29_00795</name>
</gene>
<accession>A0AAN9IY01</accession>
<dbReference type="InterPro" id="IPR017853">
    <property type="entry name" value="GH"/>
</dbReference>
<dbReference type="Gene3D" id="3.20.20.70">
    <property type="entry name" value="Aldolase class I"/>
    <property type="match status" value="1"/>
</dbReference>
<sequence length="116" mass="12977">MYQRYSEFPLPFTLLSASRSHINTEISNILANLLHDMSCQVLRQLNHPIVYSLSPGTSVTPAMAKDVSSLVNMYRITGDDWDTWDDVKAHFGVTRQVVGLLKVLTKILKESVGKGV</sequence>
<dbReference type="Proteomes" id="UP001372338">
    <property type="component" value="Unassembled WGS sequence"/>
</dbReference>
<dbReference type="InterPro" id="IPR013785">
    <property type="entry name" value="Aldolase_TIM"/>
</dbReference>